<dbReference type="SUPFAM" id="SSF103473">
    <property type="entry name" value="MFS general substrate transporter"/>
    <property type="match status" value="1"/>
</dbReference>
<keyword evidence="8" id="KW-1185">Reference proteome</keyword>
<dbReference type="RefSeq" id="WP_276606237.1">
    <property type="nucleotide sequence ID" value="NZ_JBHSNS010000013.1"/>
</dbReference>
<dbReference type="Pfam" id="PF07690">
    <property type="entry name" value="MFS_1"/>
    <property type="match status" value="1"/>
</dbReference>
<feature type="transmembrane region" description="Helical" evidence="5">
    <location>
        <begin position="265"/>
        <end position="289"/>
    </location>
</feature>
<feature type="transmembrane region" description="Helical" evidence="5">
    <location>
        <begin position="223"/>
        <end position="245"/>
    </location>
</feature>
<keyword evidence="4 5" id="KW-0472">Membrane</keyword>
<dbReference type="Gene3D" id="1.20.1250.20">
    <property type="entry name" value="MFS general substrate transporter like domains"/>
    <property type="match status" value="1"/>
</dbReference>
<reference evidence="8" key="1">
    <citation type="journal article" date="2019" name="Int. J. Syst. Evol. Microbiol.">
        <title>The Global Catalogue of Microorganisms (GCM) 10K type strain sequencing project: providing services to taxonomists for standard genome sequencing and annotation.</title>
        <authorList>
            <consortium name="The Broad Institute Genomics Platform"/>
            <consortium name="The Broad Institute Genome Sequencing Center for Infectious Disease"/>
            <person name="Wu L."/>
            <person name="Ma J."/>
        </authorList>
    </citation>
    <scope>NUCLEOTIDE SEQUENCE [LARGE SCALE GENOMIC DNA]</scope>
    <source>
        <strain evidence="8">YIM 94188</strain>
    </source>
</reference>
<dbReference type="Proteomes" id="UP001596072">
    <property type="component" value="Unassembled WGS sequence"/>
</dbReference>
<feature type="transmembrane region" description="Helical" evidence="5">
    <location>
        <begin position="301"/>
        <end position="325"/>
    </location>
</feature>
<feature type="transmembrane region" description="Helical" evidence="5">
    <location>
        <begin position="337"/>
        <end position="357"/>
    </location>
</feature>
<feature type="transmembrane region" description="Helical" evidence="5">
    <location>
        <begin position="49"/>
        <end position="68"/>
    </location>
</feature>
<proteinExistence type="predicted"/>
<evidence type="ECO:0000256" key="5">
    <source>
        <dbReference type="SAM" id="Phobius"/>
    </source>
</evidence>
<dbReference type="InterPro" id="IPR011701">
    <property type="entry name" value="MFS"/>
</dbReference>
<evidence type="ECO:0000256" key="3">
    <source>
        <dbReference type="ARBA" id="ARBA00022989"/>
    </source>
</evidence>
<gene>
    <name evidence="7" type="ORF">ACFPQB_20055</name>
</gene>
<sequence>MRLRDPDRQPLPRAFVPGLVLLTTVTSIVSSLGAPLIPAIAHDADVSVQAAQWSLTLTMLVGAVTTPLMGRVGGGRPRSAVLAGLAVVATGLLLCALPLGFTSLLVGRALQGVGIALIPLAITVARDRLPVARVASIVGLLSVTTVAGSGLGYPVTAIVAAHAGIAAAFWLGFVLCCGTAVVAALTVPHDAARQRISVDVWGAVLLAAGTAGFLLALNRGEPWGWLALPTIGLASASGALLVLWVRRTLRIEHPLVDLRLAWGPVAFGANLTALVAGVAVYLMLSLIMLGTQASSTDGFGLGRGVVTAGLLLLPYSLLSLAGSRLAAMLGRHMRRDLVLPAGCVIYGASTVFVALFHANIWQLMLGMAFAGLGGGTTFAVMPALLLRGLPLAETGSALAFNMVLRFLGFAAGSALMPALVDLFAGDRPATHDTFTQVAFVGVALWVIAGVAAAATAAVVSRRPDAGAAELSAAASHSYDAQA</sequence>
<name>A0ABW0ZK04_9ACTN</name>
<feature type="transmembrane region" description="Helical" evidence="5">
    <location>
        <begin position="105"/>
        <end position="125"/>
    </location>
</feature>
<accession>A0ABW0ZK04</accession>
<evidence type="ECO:0000256" key="4">
    <source>
        <dbReference type="ARBA" id="ARBA00023136"/>
    </source>
</evidence>
<keyword evidence="2 5" id="KW-0812">Transmembrane</keyword>
<dbReference type="PROSITE" id="PS50850">
    <property type="entry name" value="MFS"/>
    <property type="match status" value="1"/>
</dbReference>
<feature type="transmembrane region" description="Helical" evidence="5">
    <location>
        <begin position="198"/>
        <end position="217"/>
    </location>
</feature>
<feature type="transmembrane region" description="Helical" evidence="5">
    <location>
        <begin position="439"/>
        <end position="459"/>
    </location>
</feature>
<evidence type="ECO:0000313" key="8">
    <source>
        <dbReference type="Proteomes" id="UP001596072"/>
    </source>
</evidence>
<evidence type="ECO:0000256" key="2">
    <source>
        <dbReference type="ARBA" id="ARBA00022692"/>
    </source>
</evidence>
<dbReference type="PANTHER" id="PTHR23501">
    <property type="entry name" value="MAJOR FACILITATOR SUPERFAMILY"/>
    <property type="match status" value="1"/>
</dbReference>
<dbReference type="EMBL" id="JBHSNS010000013">
    <property type="protein sequence ID" value="MFC5731216.1"/>
    <property type="molecule type" value="Genomic_DNA"/>
</dbReference>
<feature type="transmembrane region" description="Helical" evidence="5">
    <location>
        <begin position="363"/>
        <end position="386"/>
    </location>
</feature>
<comment type="subcellular location">
    <subcellularLocation>
        <location evidence="1">Cell membrane</location>
        <topology evidence="1">Multi-pass membrane protein</topology>
    </subcellularLocation>
</comment>
<dbReference type="PANTHER" id="PTHR23501:SF197">
    <property type="entry name" value="COMD"/>
    <property type="match status" value="1"/>
</dbReference>
<evidence type="ECO:0000259" key="6">
    <source>
        <dbReference type="PROSITE" id="PS50850"/>
    </source>
</evidence>
<feature type="transmembrane region" description="Helical" evidence="5">
    <location>
        <begin position="398"/>
        <end position="419"/>
    </location>
</feature>
<dbReference type="InterPro" id="IPR020846">
    <property type="entry name" value="MFS_dom"/>
</dbReference>
<keyword evidence="3 5" id="KW-1133">Transmembrane helix</keyword>
<feature type="domain" description="Major facilitator superfamily (MFS) profile" evidence="6">
    <location>
        <begin position="1"/>
        <end position="466"/>
    </location>
</feature>
<dbReference type="Gene3D" id="1.20.1720.10">
    <property type="entry name" value="Multidrug resistance protein D"/>
    <property type="match status" value="1"/>
</dbReference>
<comment type="caution">
    <text evidence="7">The sequence shown here is derived from an EMBL/GenBank/DDBJ whole genome shotgun (WGS) entry which is preliminary data.</text>
</comment>
<feature type="transmembrane region" description="Helical" evidence="5">
    <location>
        <begin position="167"/>
        <end position="186"/>
    </location>
</feature>
<feature type="transmembrane region" description="Helical" evidence="5">
    <location>
        <begin position="137"/>
        <end position="161"/>
    </location>
</feature>
<protein>
    <submittedName>
        <fullName evidence="7">MFS transporter</fullName>
    </submittedName>
</protein>
<evidence type="ECO:0000256" key="1">
    <source>
        <dbReference type="ARBA" id="ARBA00004651"/>
    </source>
</evidence>
<evidence type="ECO:0000313" key="7">
    <source>
        <dbReference type="EMBL" id="MFC5731216.1"/>
    </source>
</evidence>
<organism evidence="7 8">
    <name type="scientific">Nocardioides vastitatis</name>
    <dbReference type="NCBI Taxonomy" id="2568655"/>
    <lineage>
        <taxon>Bacteria</taxon>
        <taxon>Bacillati</taxon>
        <taxon>Actinomycetota</taxon>
        <taxon>Actinomycetes</taxon>
        <taxon>Propionibacteriales</taxon>
        <taxon>Nocardioidaceae</taxon>
        <taxon>Nocardioides</taxon>
    </lineage>
</organism>
<feature type="transmembrane region" description="Helical" evidence="5">
    <location>
        <begin position="80"/>
        <end position="99"/>
    </location>
</feature>
<dbReference type="InterPro" id="IPR036259">
    <property type="entry name" value="MFS_trans_sf"/>
</dbReference>